<protein>
    <submittedName>
        <fullName evidence="1">Uncharacterized protein</fullName>
    </submittedName>
</protein>
<organism evidence="1 2">
    <name type="scientific">Paraburkholderia acidicola</name>
    <dbReference type="NCBI Taxonomy" id="1912599"/>
    <lineage>
        <taxon>Bacteria</taxon>
        <taxon>Pseudomonadati</taxon>
        <taxon>Pseudomonadota</taxon>
        <taxon>Betaproteobacteria</taxon>
        <taxon>Burkholderiales</taxon>
        <taxon>Burkholderiaceae</taxon>
        <taxon>Paraburkholderia</taxon>
    </lineage>
</organism>
<gene>
    <name evidence="1" type="ORF">N0A02_32145</name>
</gene>
<proteinExistence type="predicted"/>
<keyword evidence="2" id="KW-1185">Reference proteome</keyword>
<reference evidence="1 2" key="1">
    <citation type="journal article" date="2024" name="Chem. Sci.">
        <title>Discovery of a lagriamide polyketide by integrated genome mining, isotopic labeling, and untargeted metabolomics.</title>
        <authorList>
            <person name="Fergusson C.H."/>
            <person name="Saulog J."/>
            <person name="Paulo B.S."/>
            <person name="Wilson D.M."/>
            <person name="Liu D.Y."/>
            <person name="Morehouse N.J."/>
            <person name="Waterworth S."/>
            <person name="Barkei J."/>
            <person name="Gray C.A."/>
            <person name="Kwan J.C."/>
            <person name="Eustaquio A.S."/>
            <person name="Linington R.G."/>
        </authorList>
    </citation>
    <scope>NUCLEOTIDE SEQUENCE [LARGE SCALE GENOMIC DNA]</scope>
    <source>
        <strain evidence="1 2">RL17-338-BIF-B</strain>
    </source>
</reference>
<evidence type="ECO:0000313" key="2">
    <source>
        <dbReference type="Proteomes" id="UP001469089"/>
    </source>
</evidence>
<comment type="caution">
    <text evidence="1">The sequence shown here is derived from an EMBL/GenBank/DDBJ whole genome shotgun (WGS) entry which is preliminary data.</text>
</comment>
<dbReference type="EMBL" id="JAOALG010000002">
    <property type="protein sequence ID" value="MEQ5844116.1"/>
    <property type="molecule type" value="Genomic_DNA"/>
</dbReference>
<sequence length="56" mass="6113">MTRADPDPSAVIAAALATFAQLTAARASGQIPVCVFERFSSLLEANRYSIRRPTFR</sequence>
<accession>A0ABV1LYU3</accession>
<evidence type="ECO:0000313" key="1">
    <source>
        <dbReference type="EMBL" id="MEQ5844116.1"/>
    </source>
</evidence>
<name>A0ABV1LYU3_9BURK</name>
<dbReference type="RefSeq" id="WP_349545646.1">
    <property type="nucleotide sequence ID" value="NZ_JAOALG010000002.1"/>
</dbReference>
<dbReference type="Proteomes" id="UP001469089">
    <property type="component" value="Unassembled WGS sequence"/>
</dbReference>